<organism evidence="1 2">
    <name type="scientific">Neophaeococcomyces mojaviensis</name>
    <dbReference type="NCBI Taxonomy" id="3383035"/>
    <lineage>
        <taxon>Eukaryota</taxon>
        <taxon>Fungi</taxon>
        <taxon>Dikarya</taxon>
        <taxon>Ascomycota</taxon>
        <taxon>Pezizomycotina</taxon>
        <taxon>Eurotiomycetes</taxon>
        <taxon>Chaetothyriomycetidae</taxon>
        <taxon>Chaetothyriales</taxon>
        <taxon>Chaetothyriales incertae sedis</taxon>
        <taxon>Neophaeococcomyces</taxon>
    </lineage>
</organism>
<gene>
    <name evidence="1" type="ORF">H2198_001803</name>
</gene>
<sequence length="558" mass="61969">MPFRGNLPGHYYDAAKDKYFPVQPNHIAPKGASYSQGAVNAEAQAKQLENETQRRDRRLRSGRISRSSLWTPFLNLSIDSHLGHRGSGWSKLDSRSRYYAAGLSCVTGILDGEEYVDYRPIIGFGVSCSQLYFATCNNTLARQGGPYMVHCGNLSTRGLPFDTSFPVALQQTRGALPTRTTMIGDGLLAISGSESFTIALSGILGLTRTTVLPRPTNARDGRVSTMDTPAHAFSRDMAASLDGSHLALAAVDGLLIYKLGGPQHIVLARKHDFGQEQMTVSFLDNNIVMSGDRSGALNFSDIRSNGHVHRLQHSSAINGIVARNKEQIIVSGLQTVALYDIRYLKGKPKRKHPDNCPKCNSVRKNMRHPAKRHCTFTAFPPTQPLVKYHVPEDHHSHYYTNAGKSLAYMPSVDITVVVSHRSGNTYQKQTDMYGYPRSADRVTLYQASTGRILPSSLSEIVYDTEILQVGAYRMRDGPESILLCTRDRIEEWRVDMPRNGQTEGDDPEIRSTRRSKQQAIGTPIRQENLQYVLMKDRFPPDAEKDMAGLWDAGDRGPA</sequence>
<comment type="caution">
    <text evidence="1">The sequence shown here is derived from an EMBL/GenBank/DDBJ whole genome shotgun (WGS) entry which is preliminary data.</text>
</comment>
<dbReference type="Proteomes" id="UP001172386">
    <property type="component" value="Unassembled WGS sequence"/>
</dbReference>
<protein>
    <submittedName>
        <fullName evidence="1">Uncharacterized protein</fullName>
    </submittedName>
</protein>
<keyword evidence="2" id="KW-1185">Reference proteome</keyword>
<reference evidence="1" key="1">
    <citation type="submission" date="2022-10" db="EMBL/GenBank/DDBJ databases">
        <title>Culturing micro-colonial fungi from biological soil crusts in the Mojave desert and describing Neophaeococcomyces mojavensis, and introducing the new genera and species Taxawa tesnikishii.</title>
        <authorList>
            <person name="Kurbessoian T."/>
            <person name="Stajich J.E."/>
        </authorList>
    </citation>
    <scope>NUCLEOTIDE SEQUENCE</scope>
    <source>
        <strain evidence="1">JES_112</strain>
    </source>
</reference>
<evidence type="ECO:0000313" key="1">
    <source>
        <dbReference type="EMBL" id="KAJ9661627.1"/>
    </source>
</evidence>
<proteinExistence type="predicted"/>
<name>A0ACC3AGN9_9EURO</name>
<dbReference type="EMBL" id="JAPDRQ010000021">
    <property type="protein sequence ID" value="KAJ9661627.1"/>
    <property type="molecule type" value="Genomic_DNA"/>
</dbReference>
<evidence type="ECO:0000313" key="2">
    <source>
        <dbReference type="Proteomes" id="UP001172386"/>
    </source>
</evidence>
<accession>A0ACC3AGN9</accession>